<dbReference type="EMBL" id="CAJEWN010000199">
    <property type="protein sequence ID" value="CAD2172415.1"/>
    <property type="molecule type" value="Genomic_DNA"/>
</dbReference>
<keyword evidence="1" id="KW-0812">Transmembrane</keyword>
<name>A0A6V7VBS2_MELEN</name>
<sequence length="139" mass="16118">MVQRQQPQQQPLNDFENLNSATNVLNDEVRKEKQQKLLNEKQMLLSSSSSFPSPSSFNFEQNKTLNENFENILLNNSTNQQPKFLSIRQIKNGENEIGGSGGYFVEEEEINNYCGKINFNLILQNLIVNLFFIVYIFFT</sequence>
<gene>
    <name evidence="2" type="ORF">MENT_LOCUS23965</name>
</gene>
<comment type="caution">
    <text evidence="2">The sequence shown here is derived from an EMBL/GenBank/DDBJ whole genome shotgun (WGS) entry which is preliminary data.</text>
</comment>
<dbReference type="Proteomes" id="UP000580250">
    <property type="component" value="Unassembled WGS sequence"/>
</dbReference>
<evidence type="ECO:0000256" key="1">
    <source>
        <dbReference type="SAM" id="Phobius"/>
    </source>
</evidence>
<keyword evidence="1" id="KW-1133">Transmembrane helix</keyword>
<feature type="transmembrane region" description="Helical" evidence="1">
    <location>
        <begin position="119"/>
        <end position="138"/>
    </location>
</feature>
<reference evidence="2 3" key="1">
    <citation type="submission" date="2020-08" db="EMBL/GenBank/DDBJ databases">
        <authorList>
            <person name="Koutsovoulos G."/>
            <person name="Danchin GJ E."/>
        </authorList>
    </citation>
    <scope>NUCLEOTIDE SEQUENCE [LARGE SCALE GENOMIC DNA]</scope>
</reference>
<proteinExistence type="predicted"/>
<dbReference type="AlphaFoldDB" id="A0A6V7VBS2"/>
<evidence type="ECO:0000313" key="3">
    <source>
        <dbReference type="Proteomes" id="UP000580250"/>
    </source>
</evidence>
<evidence type="ECO:0000313" key="2">
    <source>
        <dbReference type="EMBL" id="CAD2172415.1"/>
    </source>
</evidence>
<keyword evidence="1" id="KW-0472">Membrane</keyword>
<accession>A0A6V7VBS2</accession>
<protein>
    <submittedName>
        <fullName evidence="2">Uncharacterized protein</fullName>
    </submittedName>
</protein>
<organism evidence="2 3">
    <name type="scientific">Meloidogyne enterolobii</name>
    <name type="common">Root-knot nematode worm</name>
    <name type="synonym">Meloidogyne mayaguensis</name>
    <dbReference type="NCBI Taxonomy" id="390850"/>
    <lineage>
        <taxon>Eukaryota</taxon>
        <taxon>Metazoa</taxon>
        <taxon>Ecdysozoa</taxon>
        <taxon>Nematoda</taxon>
        <taxon>Chromadorea</taxon>
        <taxon>Rhabditida</taxon>
        <taxon>Tylenchina</taxon>
        <taxon>Tylenchomorpha</taxon>
        <taxon>Tylenchoidea</taxon>
        <taxon>Meloidogynidae</taxon>
        <taxon>Meloidogyninae</taxon>
        <taxon>Meloidogyne</taxon>
    </lineage>
</organism>